<proteinExistence type="predicted"/>
<reference evidence="1" key="1">
    <citation type="journal article" date="2015" name="Nature">
        <title>Complex archaea that bridge the gap between prokaryotes and eukaryotes.</title>
        <authorList>
            <person name="Spang A."/>
            <person name="Saw J.H."/>
            <person name="Jorgensen S.L."/>
            <person name="Zaremba-Niedzwiedzka K."/>
            <person name="Martijn J."/>
            <person name="Lind A.E."/>
            <person name="van Eijk R."/>
            <person name="Schleper C."/>
            <person name="Guy L."/>
            <person name="Ettema T.J."/>
        </authorList>
    </citation>
    <scope>NUCLEOTIDE SEQUENCE</scope>
</reference>
<protein>
    <submittedName>
        <fullName evidence="1">Uncharacterized protein</fullName>
    </submittedName>
</protein>
<organism evidence="1">
    <name type="scientific">marine sediment metagenome</name>
    <dbReference type="NCBI Taxonomy" id="412755"/>
    <lineage>
        <taxon>unclassified sequences</taxon>
        <taxon>metagenomes</taxon>
        <taxon>ecological metagenomes</taxon>
    </lineage>
</organism>
<comment type="caution">
    <text evidence="1">The sequence shown here is derived from an EMBL/GenBank/DDBJ whole genome shotgun (WGS) entry which is preliminary data.</text>
</comment>
<gene>
    <name evidence="1" type="ORF">LCGC14_2104380</name>
</gene>
<feature type="non-terminal residue" evidence="1">
    <location>
        <position position="1"/>
    </location>
</feature>
<evidence type="ECO:0000313" key="1">
    <source>
        <dbReference type="EMBL" id="KKL70488.1"/>
    </source>
</evidence>
<dbReference type="AlphaFoldDB" id="A0A0F9E8X4"/>
<name>A0A0F9E8X4_9ZZZZ</name>
<sequence>RYIRANDYFLDQFMKEQEKTESSDTANHLVKIIDFSSLKNERDLKKEKDNTCN</sequence>
<dbReference type="EMBL" id="LAZR01025880">
    <property type="protein sequence ID" value="KKL70488.1"/>
    <property type="molecule type" value="Genomic_DNA"/>
</dbReference>
<accession>A0A0F9E8X4</accession>